<dbReference type="Proteomes" id="UP000033109">
    <property type="component" value="Chromosome"/>
</dbReference>
<evidence type="ECO:0000259" key="1">
    <source>
        <dbReference type="Pfam" id="PF04773"/>
    </source>
</evidence>
<dbReference type="InterPro" id="IPR032508">
    <property type="entry name" value="FecR_C"/>
</dbReference>
<dbReference type="Gene3D" id="3.55.50.30">
    <property type="match status" value="1"/>
</dbReference>
<gene>
    <name evidence="3" type="ORF">PKOR_11790</name>
</gene>
<evidence type="ECO:0008006" key="5">
    <source>
        <dbReference type="Google" id="ProtNLM"/>
    </source>
</evidence>
<dbReference type="Pfam" id="PF16344">
    <property type="entry name" value="FecR_C"/>
    <property type="match status" value="1"/>
</dbReference>
<dbReference type="PATRIC" id="fig|400092.3.peg.2567"/>
<dbReference type="InterPro" id="IPR012373">
    <property type="entry name" value="Ferrdict_sens_TM"/>
</dbReference>
<protein>
    <recommendedName>
        <fullName evidence="5">Iron dicitrate transport regulator FecR</fullName>
    </recommendedName>
</protein>
<dbReference type="Pfam" id="PF04773">
    <property type="entry name" value="FecR"/>
    <property type="match status" value="1"/>
</dbReference>
<sequence length="339" mass="38792">MSKEKYWQQVFHRYLQGEASQKENNTLQKFILYLEQNQNEEAIWNEIGEPDEEIKRRIQLKITLQKKHLNTPIVWYKRQAVKIAATILLILASSAFLYTSVNHNNIPAGTQAEQFTSVLVAPGQQKELVLPDGSRVKLNSGSELKYSASEFGSEERRVYLKGEAFFEVKRDTMHAFVVETQGLTTRVLGTSFNINTHDSEHAVTVATGLVEVSEKITGKANKVLLHPSEKAIFNVEAGELQKLKQVSLDDFAWTERILVLQDMPLHKAIDRVERWYGVEIAYNSEMSGRRLTARYENETLEDVMQSLSFLLDLTWEKTTPYKLNLKNPSNDAKKNTGKK</sequence>
<feature type="domain" description="FecR protein" evidence="1">
    <location>
        <begin position="120"/>
        <end position="211"/>
    </location>
</feature>
<name>A0A0E3ZEB5_9BACT</name>
<dbReference type="GO" id="GO:0016989">
    <property type="term" value="F:sigma factor antagonist activity"/>
    <property type="evidence" value="ECO:0007669"/>
    <property type="project" value="TreeGrafter"/>
</dbReference>
<dbReference type="PANTHER" id="PTHR30273">
    <property type="entry name" value="PERIPLASMIC SIGNAL SENSOR AND SIGMA FACTOR ACTIVATOR FECR-RELATED"/>
    <property type="match status" value="1"/>
</dbReference>
<reference evidence="3 4" key="1">
    <citation type="journal article" date="2015" name="Sci. Rep.">
        <title>Unraveling adaptation of Pontibacter korlensis to radiation and infertility in desert through complete genome and comparative transcriptomic analysis.</title>
        <authorList>
            <person name="Dai J."/>
            <person name="Dai W."/>
            <person name="Qiu C."/>
            <person name="Yang Z."/>
            <person name="Zhang Y."/>
            <person name="Zhou M."/>
            <person name="Zhang L."/>
            <person name="Fang C."/>
            <person name="Gao Q."/>
            <person name="Yang Q."/>
            <person name="Li X."/>
            <person name="Wang Z."/>
            <person name="Wang Z."/>
            <person name="Jia Z."/>
            <person name="Chen X."/>
        </authorList>
    </citation>
    <scope>NUCLEOTIDE SEQUENCE [LARGE SCALE GENOMIC DNA]</scope>
    <source>
        <strain evidence="3 4">X14-1T</strain>
    </source>
</reference>
<feature type="domain" description="Protein FecR C-terminal" evidence="2">
    <location>
        <begin position="258"/>
        <end position="316"/>
    </location>
</feature>
<evidence type="ECO:0000313" key="3">
    <source>
        <dbReference type="EMBL" id="AKD03684.1"/>
    </source>
</evidence>
<evidence type="ECO:0000313" key="4">
    <source>
        <dbReference type="Proteomes" id="UP000033109"/>
    </source>
</evidence>
<organism evidence="3 4">
    <name type="scientific">Pontibacter korlensis</name>
    <dbReference type="NCBI Taxonomy" id="400092"/>
    <lineage>
        <taxon>Bacteria</taxon>
        <taxon>Pseudomonadati</taxon>
        <taxon>Bacteroidota</taxon>
        <taxon>Cytophagia</taxon>
        <taxon>Cytophagales</taxon>
        <taxon>Hymenobacteraceae</taxon>
        <taxon>Pontibacter</taxon>
    </lineage>
</organism>
<dbReference type="KEGG" id="pko:PKOR_11790"/>
<dbReference type="EMBL" id="CP009621">
    <property type="protein sequence ID" value="AKD03684.1"/>
    <property type="molecule type" value="Genomic_DNA"/>
</dbReference>
<dbReference type="AlphaFoldDB" id="A0A0E3ZEB5"/>
<dbReference type="STRING" id="400092.PKOR_11790"/>
<keyword evidence="4" id="KW-1185">Reference proteome</keyword>
<dbReference type="Gene3D" id="2.60.120.1440">
    <property type="match status" value="1"/>
</dbReference>
<evidence type="ECO:0000259" key="2">
    <source>
        <dbReference type="Pfam" id="PF16344"/>
    </source>
</evidence>
<dbReference type="PANTHER" id="PTHR30273:SF2">
    <property type="entry name" value="PROTEIN FECR"/>
    <property type="match status" value="1"/>
</dbReference>
<dbReference type="RefSeq" id="WP_046310951.1">
    <property type="nucleotide sequence ID" value="NZ_CBCSCY010000002.1"/>
</dbReference>
<proteinExistence type="predicted"/>
<dbReference type="OrthoDB" id="1099916at2"/>
<dbReference type="InterPro" id="IPR006860">
    <property type="entry name" value="FecR"/>
</dbReference>
<dbReference type="PIRSF" id="PIRSF018266">
    <property type="entry name" value="FecR"/>
    <property type="match status" value="1"/>
</dbReference>
<accession>A0A0E3ZEB5</accession>
<dbReference type="HOGENOM" id="CLU_050192_2_2_10"/>